<evidence type="ECO:0000313" key="1">
    <source>
        <dbReference type="EMBL" id="KAG8156243.1"/>
    </source>
</evidence>
<dbReference type="AlphaFoldDB" id="A0AAV6TEP0"/>
<reference evidence="1 2" key="1">
    <citation type="journal article" date="2022" name="Nat. Ecol. Evol.">
        <title>A masculinizing supergene underlies an exaggerated male reproductive morph in a spider.</title>
        <authorList>
            <person name="Hendrickx F."/>
            <person name="De Corte Z."/>
            <person name="Sonet G."/>
            <person name="Van Belleghem S.M."/>
            <person name="Kostlbacher S."/>
            <person name="Vangestel C."/>
        </authorList>
    </citation>
    <scope>NUCLEOTIDE SEQUENCE [LARGE SCALE GENOMIC DNA]</scope>
    <source>
        <strain evidence="1">W744_W776</strain>
    </source>
</reference>
<sequence>MYTPGLKFAQTRVLDTVSLHRLDDDSDLEAFSHNPTDGSFAPLASRPAMNQLSEPAVFSDYRPVHAWRPAADWYGPATKITLSPSDISRPNRGAPDTAIDAVLTIQRSYLRTSRFQGHTNSYKRKYNSSRGPLRRRLRVRLRYPPCPRTYHPCPGWGILTPFLSSAARQTLACVLRLGRLLAFGTGFLRSLRTVTDPCSNCCSHVPFSAFSPQGSHLSICYYTQICTGGGSRRAHAPHLQRTPPATLLLHCGVKPPRGKPAVRPGIGQRWRRQSIFRASFLRR</sequence>
<proteinExistence type="predicted"/>
<dbReference type="EMBL" id="JAFNEN010006141">
    <property type="protein sequence ID" value="KAG8156243.1"/>
    <property type="molecule type" value="Genomic_DNA"/>
</dbReference>
<accession>A0AAV6TEP0</accession>
<gene>
    <name evidence="1" type="ORF">JTE90_027090</name>
</gene>
<dbReference type="Proteomes" id="UP000827092">
    <property type="component" value="Unassembled WGS sequence"/>
</dbReference>
<protein>
    <submittedName>
        <fullName evidence="1">Uncharacterized protein</fullName>
    </submittedName>
</protein>
<comment type="caution">
    <text evidence="1">The sequence shown here is derived from an EMBL/GenBank/DDBJ whole genome shotgun (WGS) entry which is preliminary data.</text>
</comment>
<evidence type="ECO:0000313" key="2">
    <source>
        <dbReference type="Proteomes" id="UP000827092"/>
    </source>
</evidence>
<keyword evidence="2" id="KW-1185">Reference proteome</keyword>
<organism evidence="1 2">
    <name type="scientific">Oedothorax gibbosus</name>
    <dbReference type="NCBI Taxonomy" id="931172"/>
    <lineage>
        <taxon>Eukaryota</taxon>
        <taxon>Metazoa</taxon>
        <taxon>Ecdysozoa</taxon>
        <taxon>Arthropoda</taxon>
        <taxon>Chelicerata</taxon>
        <taxon>Arachnida</taxon>
        <taxon>Araneae</taxon>
        <taxon>Araneomorphae</taxon>
        <taxon>Entelegynae</taxon>
        <taxon>Araneoidea</taxon>
        <taxon>Linyphiidae</taxon>
        <taxon>Erigoninae</taxon>
        <taxon>Oedothorax</taxon>
    </lineage>
</organism>
<name>A0AAV6TEP0_9ARAC</name>